<evidence type="ECO:0000256" key="3">
    <source>
        <dbReference type="ARBA" id="ARBA00023015"/>
    </source>
</evidence>
<dbReference type="InterPro" id="IPR038217">
    <property type="entry name" value="MRG_C_sf"/>
</dbReference>
<dbReference type="EMBL" id="UYWY01022108">
    <property type="protein sequence ID" value="VDM45502.1"/>
    <property type="molecule type" value="Genomic_DNA"/>
</dbReference>
<dbReference type="WBParaSite" id="TCNE_0001418101-mRNA-1">
    <property type="protein sequence ID" value="TCNE_0001418101-mRNA-1"/>
    <property type="gene ID" value="TCNE_0001418101"/>
</dbReference>
<proteinExistence type="predicted"/>
<dbReference type="Proteomes" id="UP000050794">
    <property type="component" value="Unassembled WGS sequence"/>
</dbReference>
<evidence type="ECO:0000256" key="6">
    <source>
        <dbReference type="SAM" id="MobiDB-lite"/>
    </source>
</evidence>
<feature type="region of interest" description="Disordered" evidence="6">
    <location>
        <begin position="1"/>
        <end position="57"/>
    </location>
</feature>
<evidence type="ECO:0000256" key="1">
    <source>
        <dbReference type="ARBA" id="ARBA00004123"/>
    </source>
</evidence>
<sequence length="301" mass="33919">MDEDELMAGSVGPAERRSNRSHIASSKRELTKDKRDAVVTSNEHASTKSAAAKRRAEDSLEAMSDVNKLAWGFHQRERSAIKRVAAQYESDAERPFFNVNSKELPPKMKELLKKDMEMSLAGKTLPKLPARSSISKILNEFAKYMQRLNDVCGIPNRRVSVTWKATAASLNECVDGLKDLFDVIVAHQLLTEKELCRHEELLQWGIIRRRRARRSGQSEFYVTYSCEELAPLCNSEVHLSQFMVHEAAAVKFVGYNRSIGTVDGVVLEALKGFSNCLNLYLVNHAEELFDIAEDYAPIVAQ</sequence>
<dbReference type="PANTHER" id="PTHR10880">
    <property type="entry name" value="MORTALITY FACTOR 4-LIKE PROTEIN"/>
    <property type="match status" value="1"/>
</dbReference>
<dbReference type="GO" id="GO:0006325">
    <property type="term" value="P:chromatin organization"/>
    <property type="evidence" value="ECO:0007669"/>
    <property type="project" value="UniProtKB-KW"/>
</dbReference>
<keyword evidence="2" id="KW-0156">Chromatin regulator</keyword>
<dbReference type="GO" id="GO:0006355">
    <property type="term" value="P:regulation of DNA-templated transcription"/>
    <property type="evidence" value="ECO:0007669"/>
    <property type="project" value="InterPro"/>
</dbReference>
<dbReference type="InterPro" id="IPR008676">
    <property type="entry name" value="MRG"/>
</dbReference>
<protein>
    <submittedName>
        <fullName evidence="10">MRG domain-containing protein</fullName>
    </submittedName>
</protein>
<reference evidence="10" key="1">
    <citation type="submission" date="2016-06" db="UniProtKB">
        <authorList>
            <consortium name="WormBaseParasite"/>
        </authorList>
    </citation>
    <scope>IDENTIFICATION</scope>
</reference>
<evidence type="ECO:0000256" key="2">
    <source>
        <dbReference type="ARBA" id="ARBA00022853"/>
    </source>
</evidence>
<dbReference type="Pfam" id="PF05712">
    <property type="entry name" value="MRG"/>
    <property type="match status" value="1"/>
</dbReference>
<organism evidence="9 10">
    <name type="scientific">Toxocara canis</name>
    <name type="common">Canine roundworm</name>
    <dbReference type="NCBI Taxonomy" id="6265"/>
    <lineage>
        <taxon>Eukaryota</taxon>
        <taxon>Metazoa</taxon>
        <taxon>Ecdysozoa</taxon>
        <taxon>Nematoda</taxon>
        <taxon>Chromadorea</taxon>
        <taxon>Rhabditida</taxon>
        <taxon>Spirurina</taxon>
        <taxon>Ascaridomorpha</taxon>
        <taxon>Ascaridoidea</taxon>
        <taxon>Toxocaridae</taxon>
        <taxon>Toxocara</taxon>
    </lineage>
</organism>
<dbReference type="InterPro" id="IPR026541">
    <property type="entry name" value="MRG_dom"/>
</dbReference>
<evidence type="ECO:0000256" key="4">
    <source>
        <dbReference type="ARBA" id="ARBA00023163"/>
    </source>
</evidence>
<feature type="compositionally biased region" description="Basic and acidic residues" evidence="6">
    <location>
        <begin position="26"/>
        <end position="37"/>
    </location>
</feature>
<evidence type="ECO:0000256" key="5">
    <source>
        <dbReference type="ARBA" id="ARBA00023242"/>
    </source>
</evidence>
<accession>A0A183V0B1</accession>
<name>A0A183V0B1_TOXCA</name>
<reference evidence="8 9" key="2">
    <citation type="submission" date="2018-11" db="EMBL/GenBank/DDBJ databases">
        <authorList>
            <consortium name="Pathogen Informatics"/>
        </authorList>
    </citation>
    <scope>NUCLEOTIDE SEQUENCE [LARGE SCALE GENOMIC DNA]</scope>
</reference>
<evidence type="ECO:0000259" key="7">
    <source>
        <dbReference type="Pfam" id="PF05712"/>
    </source>
</evidence>
<keyword evidence="3" id="KW-0805">Transcription regulation</keyword>
<evidence type="ECO:0000313" key="9">
    <source>
        <dbReference type="Proteomes" id="UP000050794"/>
    </source>
</evidence>
<gene>
    <name evidence="8" type="ORF">TCNE_LOCUS14181</name>
</gene>
<keyword evidence="5" id="KW-0539">Nucleus</keyword>
<keyword evidence="9" id="KW-1185">Reference proteome</keyword>
<evidence type="ECO:0000313" key="10">
    <source>
        <dbReference type="WBParaSite" id="TCNE_0001418101-mRNA-1"/>
    </source>
</evidence>
<dbReference type="Gene3D" id="1.10.274.30">
    <property type="entry name" value="MRG domain"/>
    <property type="match status" value="1"/>
</dbReference>
<feature type="domain" description="MRG" evidence="7">
    <location>
        <begin position="102"/>
        <end position="204"/>
    </location>
</feature>
<dbReference type="GO" id="GO:0005634">
    <property type="term" value="C:nucleus"/>
    <property type="evidence" value="ECO:0007669"/>
    <property type="project" value="UniProtKB-SubCell"/>
</dbReference>
<evidence type="ECO:0000313" key="8">
    <source>
        <dbReference type="EMBL" id="VDM45502.1"/>
    </source>
</evidence>
<comment type="subcellular location">
    <subcellularLocation>
        <location evidence="1">Nucleus</location>
    </subcellularLocation>
</comment>
<dbReference type="PANTHER" id="PTHR10880:SF48">
    <property type="entry name" value="MORTALITY FACTOR 4 LIKE 2"/>
    <property type="match status" value="1"/>
</dbReference>
<keyword evidence="4" id="KW-0804">Transcription</keyword>
<dbReference type="GO" id="GO:0035267">
    <property type="term" value="C:NuA4 histone acetyltransferase complex"/>
    <property type="evidence" value="ECO:0007669"/>
    <property type="project" value="TreeGrafter"/>
</dbReference>
<dbReference type="AlphaFoldDB" id="A0A183V0B1"/>
<dbReference type="PROSITE" id="PS51640">
    <property type="entry name" value="MRG"/>
    <property type="match status" value="1"/>
</dbReference>